<dbReference type="PANTHER" id="PTHR30461:SF2">
    <property type="entry name" value="SERINE RECOMBINASE PINE-RELATED"/>
    <property type="match status" value="1"/>
</dbReference>
<dbReference type="Proteomes" id="UP001202961">
    <property type="component" value="Unassembled WGS sequence"/>
</dbReference>
<evidence type="ECO:0000313" key="7">
    <source>
        <dbReference type="Proteomes" id="UP001202961"/>
    </source>
</evidence>
<protein>
    <submittedName>
        <fullName evidence="6">Recombinase family protein</fullName>
    </submittedName>
</protein>
<evidence type="ECO:0000259" key="5">
    <source>
        <dbReference type="PROSITE" id="PS51736"/>
    </source>
</evidence>
<accession>A0ABT0U6W9</accession>
<dbReference type="PROSITE" id="PS00397">
    <property type="entry name" value="RECOMBINASES_1"/>
    <property type="match status" value="1"/>
</dbReference>
<comment type="caution">
    <text evidence="6">The sequence shown here is derived from an EMBL/GenBank/DDBJ whole genome shotgun (WGS) entry which is preliminary data.</text>
</comment>
<dbReference type="Pfam" id="PF00239">
    <property type="entry name" value="Resolvase"/>
    <property type="match status" value="1"/>
</dbReference>
<keyword evidence="7" id="KW-1185">Reference proteome</keyword>
<dbReference type="Gene3D" id="3.40.50.1390">
    <property type="entry name" value="Resolvase, N-terminal catalytic domain"/>
    <property type="match status" value="1"/>
</dbReference>
<name>A0ABT0U6W9_9BACT</name>
<dbReference type="PROSITE" id="PS00398">
    <property type="entry name" value="RECOMBINASES_2"/>
    <property type="match status" value="1"/>
</dbReference>
<keyword evidence="2" id="KW-0238">DNA-binding</keyword>
<dbReference type="PROSITE" id="PS51736">
    <property type="entry name" value="RECOMBINASES_3"/>
    <property type="match status" value="1"/>
</dbReference>
<feature type="domain" description="Resolvase/invertase-type recombinase catalytic" evidence="5">
    <location>
        <begin position="11"/>
        <end position="147"/>
    </location>
</feature>
<evidence type="ECO:0000256" key="1">
    <source>
        <dbReference type="ARBA" id="ARBA00022908"/>
    </source>
</evidence>
<keyword evidence="3" id="KW-0233">DNA recombination</keyword>
<dbReference type="InterPro" id="IPR006118">
    <property type="entry name" value="Recombinase_CS"/>
</dbReference>
<evidence type="ECO:0000256" key="4">
    <source>
        <dbReference type="PROSITE-ProRule" id="PRU10137"/>
    </source>
</evidence>
<sequence>MTNENGNISGRTIGYARVSTSEQDLRLQLDALKQNGVPRELIFTDKASGAKESRKGLDSCLSELQPGDALLVWRLDRLGRSIRHLVTLIDDLQQRGVGFRSICDGAIDTTSASGELIFHVFSALAHFERRLIAERTKAGLMAARARGRLGGRPKLDPSDPRIATARSLHRVQTLSIDEICSTLRCSRSTLYRWLKTKSSP</sequence>
<keyword evidence="1" id="KW-0229">DNA integration</keyword>
<dbReference type="EMBL" id="JAMQBK010000039">
    <property type="protein sequence ID" value="MCM2372086.1"/>
    <property type="molecule type" value="Genomic_DNA"/>
</dbReference>
<organism evidence="6 7">
    <name type="scientific">Aporhodopirellula aestuarii</name>
    <dbReference type="NCBI Taxonomy" id="2950107"/>
    <lineage>
        <taxon>Bacteria</taxon>
        <taxon>Pseudomonadati</taxon>
        <taxon>Planctomycetota</taxon>
        <taxon>Planctomycetia</taxon>
        <taxon>Pirellulales</taxon>
        <taxon>Pirellulaceae</taxon>
        <taxon>Aporhodopirellula</taxon>
    </lineage>
</organism>
<evidence type="ECO:0000256" key="2">
    <source>
        <dbReference type="ARBA" id="ARBA00023125"/>
    </source>
</evidence>
<dbReference type="InterPro" id="IPR006119">
    <property type="entry name" value="Resolv_N"/>
</dbReference>
<dbReference type="InterPro" id="IPR050639">
    <property type="entry name" value="SSR_resolvase"/>
</dbReference>
<dbReference type="RefSeq" id="WP_250929711.1">
    <property type="nucleotide sequence ID" value="NZ_JAMQBK010000039.1"/>
</dbReference>
<dbReference type="CDD" id="cd03768">
    <property type="entry name" value="SR_ResInv"/>
    <property type="match status" value="1"/>
</dbReference>
<gene>
    <name evidence="6" type="ORF">NB063_15885</name>
</gene>
<dbReference type="SMART" id="SM00857">
    <property type="entry name" value="Resolvase"/>
    <property type="match status" value="1"/>
</dbReference>
<reference evidence="6 7" key="1">
    <citation type="journal article" date="2022" name="Syst. Appl. Microbiol.">
        <title>Rhodopirellula aestuarii sp. nov., a novel member of the genus Rhodopirellula isolated from brackish sediments collected in the Tagus River estuary, Portugal.</title>
        <authorList>
            <person name="Vitorino I.R."/>
            <person name="Klimek D."/>
            <person name="Calusinska M."/>
            <person name="Lobo-da-Cunha A."/>
            <person name="Vasconcelos V."/>
            <person name="Lage O.M."/>
        </authorList>
    </citation>
    <scope>NUCLEOTIDE SEQUENCE [LARGE SCALE GENOMIC DNA]</scope>
    <source>
        <strain evidence="6 7">ICT_H3.1</strain>
    </source>
</reference>
<proteinExistence type="predicted"/>
<evidence type="ECO:0000313" key="6">
    <source>
        <dbReference type="EMBL" id="MCM2372086.1"/>
    </source>
</evidence>
<dbReference type="InterPro" id="IPR036162">
    <property type="entry name" value="Resolvase-like_N_sf"/>
</dbReference>
<dbReference type="SUPFAM" id="SSF53041">
    <property type="entry name" value="Resolvase-like"/>
    <property type="match status" value="1"/>
</dbReference>
<dbReference type="PANTHER" id="PTHR30461">
    <property type="entry name" value="DNA-INVERTASE FROM LAMBDOID PROPHAGE"/>
    <property type="match status" value="1"/>
</dbReference>
<feature type="active site" description="O-(5'-phospho-DNA)-serine intermediate" evidence="4">
    <location>
        <position position="19"/>
    </location>
</feature>
<evidence type="ECO:0000256" key="3">
    <source>
        <dbReference type="ARBA" id="ARBA00023172"/>
    </source>
</evidence>